<name>A0A934MVF5_9BACL</name>
<sequence>MSFQVTIDLYNRIFQQQLPNPEVQVDYEVWTRINNSLPAHYSLPDNTIFPVISRIPE</sequence>
<reference evidence="1" key="1">
    <citation type="submission" date="2020-12" db="EMBL/GenBank/DDBJ databases">
        <authorList>
            <person name="Huq M.A."/>
        </authorList>
    </citation>
    <scope>NUCLEOTIDE SEQUENCE</scope>
    <source>
        <strain evidence="1">MAHUQ-46</strain>
    </source>
</reference>
<dbReference type="EMBL" id="JAELUP010000065">
    <property type="protein sequence ID" value="MBJ6362067.1"/>
    <property type="molecule type" value="Genomic_DNA"/>
</dbReference>
<evidence type="ECO:0000313" key="2">
    <source>
        <dbReference type="Proteomes" id="UP000640274"/>
    </source>
</evidence>
<comment type="caution">
    <text evidence="1">The sequence shown here is derived from an EMBL/GenBank/DDBJ whole genome shotgun (WGS) entry which is preliminary data.</text>
</comment>
<proteinExistence type="predicted"/>
<keyword evidence="2" id="KW-1185">Reference proteome</keyword>
<organism evidence="1 2">
    <name type="scientific">Paenibacillus roseus</name>
    <dbReference type="NCBI Taxonomy" id="2798579"/>
    <lineage>
        <taxon>Bacteria</taxon>
        <taxon>Bacillati</taxon>
        <taxon>Bacillota</taxon>
        <taxon>Bacilli</taxon>
        <taxon>Bacillales</taxon>
        <taxon>Paenibacillaceae</taxon>
        <taxon>Paenibacillus</taxon>
    </lineage>
</organism>
<gene>
    <name evidence="1" type="ORF">JFN88_12400</name>
</gene>
<dbReference type="RefSeq" id="WP_199019613.1">
    <property type="nucleotide sequence ID" value="NZ_JAELUP010000065.1"/>
</dbReference>
<protein>
    <submittedName>
        <fullName evidence="1">Uncharacterized protein</fullName>
    </submittedName>
</protein>
<dbReference type="AlphaFoldDB" id="A0A934MVF5"/>
<dbReference type="Proteomes" id="UP000640274">
    <property type="component" value="Unassembled WGS sequence"/>
</dbReference>
<accession>A0A934MVF5</accession>
<evidence type="ECO:0000313" key="1">
    <source>
        <dbReference type="EMBL" id="MBJ6362067.1"/>
    </source>
</evidence>